<proteinExistence type="predicted"/>
<comment type="caution">
    <text evidence="3">The sequence shown here is derived from an EMBL/GenBank/DDBJ whole genome shotgun (WGS) entry which is preliminary data.</text>
</comment>
<dbReference type="SUPFAM" id="SSF51120">
    <property type="entry name" value="beta-Roll"/>
    <property type="match status" value="1"/>
</dbReference>
<dbReference type="InterPro" id="IPR018511">
    <property type="entry name" value="Hemolysin-typ_Ca-bd_CS"/>
</dbReference>
<gene>
    <name evidence="3" type="ORF">CJ301_14430</name>
</gene>
<dbReference type="OrthoDB" id="423072at2"/>
<dbReference type="AlphaFoldDB" id="A0A2G1MDF3"/>
<dbReference type="InterPro" id="IPR050557">
    <property type="entry name" value="RTX_toxin/Mannuronan_C5-epim"/>
</dbReference>
<sequence length="177" mass="18715">MLLGLGSARWWGAQRPAAGGLGNDRLFGEAGRDRLEGQNGCDWLGGGSGNDRLYGGNGADALHGGWRRDRLDGGAHGDRLTGGPGADVFVFNGGDDHIVDLRAAQGDRILLDDALWPGDLEPGEVIRRFAHRHEGGTSLELAWIIHEAAVFCSRGQFSGARVCHAHPASASGWQAGR</sequence>
<evidence type="ECO:0000256" key="1">
    <source>
        <dbReference type="ARBA" id="ARBA00004613"/>
    </source>
</evidence>
<evidence type="ECO:0000313" key="3">
    <source>
        <dbReference type="EMBL" id="PHP26793.1"/>
    </source>
</evidence>
<keyword evidence="2" id="KW-0964">Secreted</keyword>
<protein>
    <recommendedName>
        <fullName evidence="5">Calcium-binding protein</fullName>
    </recommendedName>
</protein>
<organism evidence="3 4">
    <name type="scientific">Limimaricola cinnabarinus</name>
    <dbReference type="NCBI Taxonomy" id="1125964"/>
    <lineage>
        <taxon>Bacteria</taxon>
        <taxon>Pseudomonadati</taxon>
        <taxon>Pseudomonadota</taxon>
        <taxon>Alphaproteobacteria</taxon>
        <taxon>Rhodobacterales</taxon>
        <taxon>Paracoccaceae</taxon>
        <taxon>Limimaricola</taxon>
    </lineage>
</organism>
<dbReference type="PANTHER" id="PTHR38340">
    <property type="entry name" value="S-LAYER PROTEIN"/>
    <property type="match status" value="1"/>
</dbReference>
<keyword evidence="4" id="KW-1185">Reference proteome</keyword>
<dbReference type="Proteomes" id="UP000221860">
    <property type="component" value="Unassembled WGS sequence"/>
</dbReference>
<dbReference type="PRINTS" id="PR00313">
    <property type="entry name" value="CABNDNGRPT"/>
</dbReference>
<dbReference type="PANTHER" id="PTHR38340:SF1">
    <property type="entry name" value="S-LAYER PROTEIN"/>
    <property type="match status" value="1"/>
</dbReference>
<dbReference type="EMBL" id="NQWH01000025">
    <property type="protein sequence ID" value="PHP26793.1"/>
    <property type="molecule type" value="Genomic_DNA"/>
</dbReference>
<comment type="subcellular location">
    <subcellularLocation>
        <location evidence="1">Secreted</location>
    </subcellularLocation>
</comment>
<evidence type="ECO:0000313" key="4">
    <source>
        <dbReference type="Proteomes" id="UP000221860"/>
    </source>
</evidence>
<dbReference type="Gene3D" id="2.150.10.10">
    <property type="entry name" value="Serralysin-like metalloprotease, C-terminal"/>
    <property type="match status" value="1"/>
</dbReference>
<dbReference type="Pfam" id="PF00353">
    <property type="entry name" value="HemolysinCabind"/>
    <property type="match status" value="2"/>
</dbReference>
<name>A0A2G1MDF3_9RHOB</name>
<accession>A0A2G1MDF3</accession>
<reference evidence="3 4" key="1">
    <citation type="submission" date="2017-08" db="EMBL/GenBank/DDBJ databases">
        <title>Draft Genome Sequence of Loktanella cinnabarina Strain XM1, Isolated from Coastal Surface Water.</title>
        <authorList>
            <person name="Ma R."/>
            <person name="Wang J."/>
            <person name="Wang Q."/>
            <person name="Ma Z."/>
            <person name="Li J."/>
            <person name="Chen L."/>
        </authorList>
    </citation>
    <scope>NUCLEOTIDE SEQUENCE [LARGE SCALE GENOMIC DNA]</scope>
    <source>
        <strain evidence="3 4">XM1</strain>
    </source>
</reference>
<dbReference type="GO" id="GO:0005509">
    <property type="term" value="F:calcium ion binding"/>
    <property type="evidence" value="ECO:0007669"/>
    <property type="project" value="InterPro"/>
</dbReference>
<dbReference type="InterPro" id="IPR011049">
    <property type="entry name" value="Serralysin-like_metalloprot_C"/>
</dbReference>
<evidence type="ECO:0000256" key="2">
    <source>
        <dbReference type="ARBA" id="ARBA00022525"/>
    </source>
</evidence>
<evidence type="ECO:0008006" key="5">
    <source>
        <dbReference type="Google" id="ProtNLM"/>
    </source>
</evidence>
<dbReference type="InterPro" id="IPR001343">
    <property type="entry name" value="Hemolysn_Ca-bd"/>
</dbReference>
<dbReference type="PROSITE" id="PS00330">
    <property type="entry name" value="HEMOLYSIN_CALCIUM"/>
    <property type="match status" value="1"/>
</dbReference>
<dbReference type="GO" id="GO:0005576">
    <property type="term" value="C:extracellular region"/>
    <property type="evidence" value="ECO:0007669"/>
    <property type="project" value="UniProtKB-SubCell"/>
</dbReference>